<feature type="region of interest" description="Disordered" evidence="1">
    <location>
        <begin position="1"/>
        <end position="39"/>
    </location>
</feature>
<protein>
    <submittedName>
        <fullName evidence="3">Uncharacterized protein</fullName>
    </submittedName>
</protein>
<evidence type="ECO:0000313" key="3">
    <source>
        <dbReference type="EMBL" id="NYI43768.1"/>
    </source>
</evidence>
<keyword evidence="2" id="KW-0472">Membrane</keyword>
<dbReference type="Proteomes" id="UP000562045">
    <property type="component" value="Unassembled WGS sequence"/>
</dbReference>
<sequence>MSTHENPTEPTAGPTAGPTTGPTREQDAPTPPRRTGWHQVNTGHLVMGTAFLGLVGAWALLISDTVAIEDHGWVLGLPWLVAGAVGLLATVLRGPRRHWSHDQWWQDHGHGGNHGSGSMHGWH</sequence>
<dbReference type="EMBL" id="JACBZM010000001">
    <property type="protein sequence ID" value="NYI43768.1"/>
    <property type="molecule type" value="Genomic_DNA"/>
</dbReference>
<comment type="caution">
    <text evidence="3">The sequence shown here is derived from an EMBL/GenBank/DDBJ whole genome shotgun (WGS) entry which is preliminary data.</text>
</comment>
<reference evidence="3 4" key="1">
    <citation type="submission" date="2020-07" db="EMBL/GenBank/DDBJ databases">
        <title>Sequencing the genomes of 1000 actinobacteria strains.</title>
        <authorList>
            <person name="Klenk H.-P."/>
        </authorList>
    </citation>
    <scope>NUCLEOTIDE SEQUENCE [LARGE SCALE GENOMIC DNA]</scope>
    <source>
        <strain evidence="3 4">DSM 15131</strain>
    </source>
</reference>
<feature type="transmembrane region" description="Helical" evidence="2">
    <location>
        <begin position="73"/>
        <end position="92"/>
    </location>
</feature>
<name>A0A7Z0CM86_9ACTN</name>
<evidence type="ECO:0000256" key="1">
    <source>
        <dbReference type="SAM" id="MobiDB-lite"/>
    </source>
</evidence>
<feature type="compositionally biased region" description="Low complexity" evidence="1">
    <location>
        <begin position="8"/>
        <end position="23"/>
    </location>
</feature>
<proteinExistence type="predicted"/>
<evidence type="ECO:0000313" key="4">
    <source>
        <dbReference type="Proteomes" id="UP000562045"/>
    </source>
</evidence>
<organism evidence="3 4">
    <name type="scientific">Nocardioides aromaticivorans</name>
    <dbReference type="NCBI Taxonomy" id="200618"/>
    <lineage>
        <taxon>Bacteria</taxon>
        <taxon>Bacillati</taxon>
        <taxon>Actinomycetota</taxon>
        <taxon>Actinomycetes</taxon>
        <taxon>Propionibacteriales</taxon>
        <taxon>Nocardioidaceae</taxon>
        <taxon>Nocardioides</taxon>
    </lineage>
</organism>
<keyword evidence="2" id="KW-0812">Transmembrane</keyword>
<accession>A0A7Z0CM86</accession>
<keyword evidence="2" id="KW-1133">Transmembrane helix</keyword>
<feature type="transmembrane region" description="Helical" evidence="2">
    <location>
        <begin position="43"/>
        <end position="61"/>
    </location>
</feature>
<dbReference type="AlphaFoldDB" id="A0A7Z0CM86"/>
<dbReference type="RefSeq" id="WP_179647853.1">
    <property type="nucleotide sequence ID" value="NZ_JACBZM010000001.1"/>
</dbReference>
<gene>
    <name evidence="3" type="ORF">BJ993_000848</name>
</gene>
<evidence type="ECO:0000256" key="2">
    <source>
        <dbReference type="SAM" id="Phobius"/>
    </source>
</evidence>